<feature type="compositionally biased region" description="Basic and acidic residues" evidence="1">
    <location>
        <begin position="45"/>
        <end position="55"/>
    </location>
</feature>
<keyword evidence="3" id="KW-1185">Reference proteome</keyword>
<organism evidence="2 3">
    <name type="scientific">Pelobates cultripes</name>
    <name type="common">Western spadefoot toad</name>
    <dbReference type="NCBI Taxonomy" id="61616"/>
    <lineage>
        <taxon>Eukaryota</taxon>
        <taxon>Metazoa</taxon>
        <taxon>Chordata</taxon>
        <taxon>Craniata</taxon>
        <taxon>Vertebrata</taxon>
        <taxon>Euteleostomi</taxon>
        <taxon>Amphibia</taxon>
        <taxon>Batrachia</taxon>
        <taxon>Anura</taxon>
        <taxon>Pelobatoidea</taxon>
        <taxon>Pelobatidae</taxon>
        <taxon>Pelobates</taxon>
    </lineage>
</organism>
<gene>
    <name evidence="2" type="ORF">PECUL_23A026606</name>
</gene>
<dbReference type="EMBL" id="OW240912">
    <property type="protein sequence ID" value="CAH2219500.1"/>
    <property type="molecule type" value="Genomic_DNA"/>
</dbReference>
<evidence type="ECO:0000313" key="3">
    <source>
        <dbReference type="Proteomes" id="UP001295444"/>
    </source>
</evidence>
<proteinExistence type="predicted"/>
<dbReference type="Proteomes" id="UP001295444">
    <property type="component" value="Chromosome 01"/>
</dbReference>
<evidence type="ECO:0000313" key="2">
    <source>
        <dbReference type="EMBL" id="CAH2219500.1"/>
    </source>
</evidence>
<dbReference type="AlphaFoldDB" id="A0AAD1QYA7"/>
<sequence>MIAKWRATTYIPKIRWADNKLTYLPLDIAKTLQDYYPQLYSLPRRTPEQGSKTKDATVMTYLDRH</sequence>
<accession>A0AAD1QYA7</accession>
<feature type="non-terminal residue" evidence="2">
    <location>
        <position position="65"/>
    </location>
</feature>
<evidence type="ECO:0000256" key="1">
    <source>
        <dbReference type="SAM" id="MobiDB-lite"/>
    </source>
</evidence>
<feature type="region of interest" description="Disordered" evidence="1">
    <location>
        <begin position="43"/>
        <end position="65"/>
    </location>
</feature>
<protein>
    <submittedName>
        <fullName evidence="2">Uncharacterized protein</fullName>
    </submittedName>
</protein>
<name>A0AAD1QYA7_PELCU</name>
<reference evidence="2" key="1">
    <citation type="submission" date="2022-03" db="EMBL/GenBank/DDBJ databases">
        <authorList>
            <person name="Alioto T."/>
            <person name="Alioto T."/>
            <person name="Gomez Garrido J."/>
        </authorList>
    </citation>
    <scope>NUCLEOTIDE SEQUENCE</scope>
</reference>